<feature type="compositionally biased region" description="Polar residues" evidence="1">
    <location>
        <begin position="395"/>
        <end position="412"/>
    </location>
</feature>
<dbReference type="Proteomes" id="UP001166674">
    <property type="component" value="Unassembled WGS sequence"/>
</dbReference>
<feature type="region of interest" description="Disordered" evidence="1">
    <location>
        <begin position="174"/>
        <end position="206"/>
    </location>
</feature>
<evidence type="ECO:0000313" key="3">
    <source>
        <dbReference type="Proteomes" id="UP001166674"/>
    </source>
</evidence>
<comment type="caution">
    <text evidence="2">The sequence shown here is derived from an EMBL/GenBank/DDBJ whole genome shotgun (WGS) entry which is preliminary data.</text>
</comment>
<keyword evidence="3" id="KW-1185">Reference proteome</keyword>
<gene>
    <name evidence="2" type="ORF">SUZIE_147345</name>
</gene>
<sequence>MEGTHCTLELRKPITELCYISFYLPRGDVRGFSYKGTVTLDRASKGFQNCYQVREGPDIISLSQQPNEHPGDIFFKQTPTKDILTELYKLTAERERVLANLLSSDHILGISMRNQEGKLPELFVSPAPADDCFQSVGDWWGELPVGPLNKRSTCGNKKPRRFGGWRESLEALPQKRTRRKECGSREPVPRMGKDKICSSNSLPLSPARPNLQLLEERGNLVPNRALTSSLQRRESCPADIPRTPDSDLGFETFGIASEPTGLGRGALPPDSSSTGAGDGGVEGPLRSPGRLEHQQTGVPEIQDSEKCPEAEGGSMEKSAEQTRKTKPVSKVVAKIQDLPSQVQRVVKTHPEAKESIAICPGAQDDFIPKADLLELPGPETGAPGSRWWDEGQPGDRSSQSLARETASISSSLASAEGAVNKVLLKVIESEKLDEATEGKRLGFPLNTRTTSTLPETRSKRKAGLSRSGRRSLFLHPQHAVGPDSSQPRDIERRTSPPAPATLGMVFNNSSPRSSAHKRMSPVPSPLPPRRTSPQQHHRILRLSPLPGEREAALNDSPGRKTCVFFVSSSADTLESPSSAKVTDTKGTSPTSFRTGQPPLVPGESLEKSLGPGKTTGQVQHQSPPGALFYSRSLSHFLQQILLTLKEKDLLKSISSESFPWDCFNEQTTKDLPSRDGGTWVLGYRGGPPCSFLLREEREKSNRSELHLDLNLQCPADNLGFWFITFQPGTGMDEHGLDL</sequence>
<dbReference type="EMBL" id="JAATJV010320800">
    <property type="protein sequence ID" value="MBZ3878319.1"/>
    <property type="molecule type" value="Genomic_DNA"/>
</dbReference>
<proteinExistence type="predicted"/>
<feature type="compositionally biased region" description="Polar residues" evidence="1">
    <location>
        <begin position="446"/>
        <end position="455"/>
    </location>
</feature>
<accession>A0AA41MUY5</accession>
<feature type="region of interest" description="Disordered" evidence="1">
    <location>
        <begin position="574"/>
        <end position="623"/>
    </location>
</feature>
<reference evidence="2" key="1">
    <citation type="submission" date="2020-03" db="EMBL/GenBank/DDBJ databases">
        <title>Studies in the Genomics of Life Span.</title>
        <authorList>
            <person name="Glass D."/>
        </authorList>
    </citation>
    <scope>NUCLEOTIDE SEQUENCE</scope>
    <source>
        <strain evidence="2">SUZIE</strain>
        <tissue evidence="2">Muscle</tissue>
    </source>
</reference>
<feature type="compositionally biased region" description="Basic residues" evidence="1">
    <location>
        <begin position="458"/>
        <end position="469"/>
    </location>
</feature>
<feature type="compositionally biased region" description="Basic and acidic residues" evidence="1">
    <location>
        <begin position="180"/>
        <end position="196"/>
    </location>
</feature>
<feature type="region of interest" description="Disordered" evidence="1">
    <location>
        <begin position="442"/>
        <end position="537"/>
    </location>
</feature>
<evidence type="ECO:0000313" key="2">
    <source>
        <dbReference type="EMBL" id="MBZ3878319.1"/>
    </source>
</evidence>
<feature type="region of interest" description="Disordered" evidence="1">
    <location>
        <begin position="369"/>
        <end position="412"/>
    </location>
</feature>
<evidence type="ECO:0000256" key="1">
    <source>
        <dbReference type="SAM" id="MobiDB-lite"/>
    </source>
</evidence>
<dbReference type="AlphaFoldDB" id="A0AA41MUY5"/>
<name>A0AA41MUY5_SCICA</name>
<feature type="region of interest" description="Disordered" evidence="1">
    <location>
        <begin position="225"/>
        <end position="330"/>
    </location>
</feature>
<feature type="compositionally biased region" description="Polar residues" evidence="1">
    <location>
        <begin position="574"/>
        <end position="594"/>
    </location>
</feature>
<organism evidence="2 3">
    <name type="scientific">Sciurus carolinensis</name>
    <name type="common">Eastern gray squirrel</name>
    <dbReference type="NCBI Taxonomy" id="30640"/>
    <lineage>
        <taxon>Eukaryota</taxon>
        <taxon>Metazoa</taxon>
        <taxon>Chordata</taxon>
        <taxon>Craniata</taxon>
        <taxon>Vertebrata</taxon>
        <taxon>Euteleostomi</taxon>
        <taxon>Mammalia</taxon>
        <taxon>Eutheria</taxon>
        <taxon>Euarchontoglires</taxon>
        <taxon>Glires</taxon>
        <taxon>Rodentia</taxon>
        <taxon>Sciuromorpha</taxon>
        <taxon>Sciuridae</taxon>
        <taxon>Sciurinae</taxon>
        <taxon>Sciurini</taxon>
        <taxon>Sciurus</taxon>
    </lineage>
</organism>
<protein>
    <submittedName>
        <fullName evidence="2">Formin-1</fullName>
    </submittedName>
</protein>